<dbReference type="EMBL" id="QROP01000037">
    <property type="protein sequence ID" value="RHL35089.1"/>
    <property type="molecule type" value="Genomic_DNA"/>
</dbReference>
<gene>
    <name evidence="1" type="ORF">DW026_12025</name>
</gene>
<name>A0AA92VA43_9BACT</name>
<organism evidence="1 2">
    <name type="scientific">Segatella copri</name>
    <dbReference type="NCBI Taxonomy" id="165179"/>
    <lineage>
        <taxon>Bacteria</taxon>
        <taxon>Pseudomonadati</taxon>
        <taxon>Bacteroidota</taxon>
        <taxon>Bacteroidia</taxon>
        <taxon>Bacteroidales</taxon>
        <taxon>Prevotellaceae</taxon>
        <taxon>Segatella</taxon>
    </lineage>
</organism>
<dbReference type="Proteomes" id="UP000283672">
    <property type="component" value="Unassembled WGS sequence"/>
</dbReference>
<accession>A0AA92VA43</accession>
<protein>
    <submittedName>
        <fullName evidence="1">Uncharacterized protein</fullName>
    </submittedName>
</protein>
<evidence type="ECO:0000313" key="2">
    <source>
        <dbReference type="Proteomes" id="UP000283672"/>
    </source>
</evidence>
<sequence length="66" mass="7686">MGCLRYLRIRTIFKMANIVTWQERGINLLATKNASKDILNVLTKVQFATFQLSNNPNINARFWAEK</sequence>
<evidence type="ECO:0000313" key="1">
    <source>
        <dbReference type="EMBL" id="RHL35089.1"/>
    </source>
</evidence>
<proteinExistence type="predicted"/>
<reference evidence="1 2" key="1">
    <citation type="submission" date="2018-08" db="EMBL/GenBank/DDBJ databases">
        <title>A genome reference for cultivated species of the human gut microbiota.</title>
        <authorList>
            <person name="Zou Y."/>
            <person name="Xue W."/>
            <person name="Luo G."/>
        </authorList>
    </citation>
    <scope>NUCLEOTIDE SEQUENCE [LARGE SCALE GENOMIC DNA]</scope>
    <source>
        <strain evidence="1 2">AF38-11</strain>
    </source>
</reference>
<comment type="caution">
    <text evidence="1">The sequence shown here is derived from an EMBL/GenBank/DDBJ whole genome shotgun (WGS) entry which is preliminary data.</text>
</comment>
<dbReference type="AlphaFoldDB" id="A0AA92VA43"/>